<dbReference type="PANTHER" id="PTHR32385:SF20">
    <property type="entry name" value="MANNOSYL PHOSPHORYLINOSITOL CERAMIDE SYNTHASE CSH1-RELATED"/>
    <property type="match status" value="1"/>
</dbReference>
<keyword evidence="3 5" id="KW-1133">Transmembrane helix</keyword>
<accession>A0A225ARJ9</accession>
<keyword evidence="7" id="KW-1185">Reference proteome</keyword>
<reference evidence="6 7" key="1">
    <citation type="submission" date="2015-06" db="EMBL/GenBank/DDBJ databases">
        <title>Talaromyces atroroseus IBT 11181 draft genome.</title>
        <authorList>
            <person name="Rasmussen K.B."/>
            <person name="Rasmussen S."/>
            <person name="Petersen B."/>
            <person name="Sicheritz-Ponten T."/>
            <person name="Mortensen U.H."/>
            <person name="Thrane U."/>
        </authorList>
    </citation>
    <scope>NUCLEOTIDE SEQUENCE [LARGE SCALE GENOMIC DNA]</scope>
    <source>
        <strain evidence="6 7">IBT 11181</strain>
    </source>
</reference>
<dbReference type="STRING" id="1441469.A0A225ARJ9"/>
<dbReference type="GO" id="GO:0000030">
    <property type="term" value="F:mannosyltransferase activity"/>
    <property type="evidence" value="ECO:0007669"/>
    <property type="project" value="TreeGrafter"/>
</dbReference>
<dbReference type="GeneID" id="31007174"/>
<keyword evidence="4 5" id="KW-0472">Membrane</keyword>
<name>A0A225ARJ9_TALAT</name>
<evidence type="ECO:0000313" key="7">
    <source>
        <dbReference type="Proteomes" id="UP000214365"/>
    </source>
</evidence>
<dbReference type="EMBL" id="LFMY01000012">
    <property type="protein sequence ID" value="OKL57075.1"/>
    <property type="molecule type" value="Genomic_DNA"/>
</dbReference>
<evidence type="ECO:0000256" key="5">
    <source>
        <dbReference type="SAM" id="Phobius"/>
    </source>
</evidence>
<comment type="subcellular location">
    <subcellularLocation>
        <location evidence="1">Membrane</location>
    </subcellularLocation>
</comment>
<dbReference type="OrthoDB" id="3647at2759"/>
<feature type="transmembrane region" description="Helical" evidence="5">
    <location>
        <begin position="247"/>
        <end position="270"/>
    </location>
</feature>
<dbReference type="GO" id="GO:0016020">
    <property type="term" value="C:membrane"/>
    <property type="evidence" value="ECO:0007669"/>
    <property type="project" value="UniProtKB-SubCell"/>
</dbReference>
<keyword evidence="2 5" id="KW-0812">Transmembrane</keyword>
<evidence type="ECO:0000313" key="6">
    <source>
        <dbReference type="EMBL" id="OKL57075.1"/>
    </source>
</evidence>
<protein>
    <submittedName>
        <fullName evidence="6">Uncharacterized protein</fullName>
    </submittedName>
</protein>
<evidence type="ECO:0000256" key="2">
    <source>
        <dbReference type="ARBA" id="ARBA00022692"/>
    </source>
</evidence>
<dbReference type="GO" id="GO:0051999">
    <property type="term" value="P:mannosyl-inositol phosphorylceramide biosynthetic process"/>
    <property type="evidence" value="ECO:0007669"/>
    <property type="project" value="TreeGrafter"/>
</dbReference>
<evidence type="ECO:0000256" key="3">
    <source>
        <dbReference type="ARBA" id="ARBA00022989"/>
    </source>
</evidence>
<evidence type="ECO:0000256" key="1">
    <source>
        <dbReference type="ARBA" id="ARBA00004370"/>
    </source>
</evidence>
<sequence>MSHVRVKPLAAVFIVLSIIYFLISSTFSFARIFSHPHSGIPLSQSAVKTAYYNHTIEQTHEAVIPRKIHQIYHDWSEKGGNMPHKEQWMRLRDSCINRNPGWQYKPLRYYPVFVTDSNQGSLDNNILGAVPHHPFYEYVTNHIWTYSLFHYPYPYVAVMYNSGQWFFTSMWEKYHDKVSPWSWNPSHHFGAGKKQGNSHDKNQLYRVIMDNRRGAEPWVFWNEGAGLTWQDWDFSMFMPVGEVSSRIIRTAITVTIAFSLISALVLWRCLFRRRKAVKNNAQSSSSLKSVVALLSPAKGKGGESSKKEDHELV</sequence>
<dbReference type="AlphaFoldDB" id="A0A225ARJ9"/>
<proteinExistence type="predicted"/>
<gene>
    <name evidence="6" type="ORF">UA08_07418</name>
</gene>
<comment type="caution">
    <text evidence="6">The sequence shown here is derived from an EMBL/GenBank/DDBJ whole genome shotgun (WGS) entry which is preliminary data.</text>
</comment>
<dbReference type="PANTHER" id="PTHR32385">
    <property type="entry name" value="MANNOSYL PHOSPHORYLINOSITOL CERAMIDE SYNTHASE"/>
    <property type="match status" value="1"/>
</dbReference>
<dbReference type="RefSeq" id="XP_020117196.1">
    <property type="nucleotide sequence ID" value="XM_020262310.1"/>
</dbReference>
<dbReference type="Proteomes" id="UP000214365">
    <property type="component" value="Unassembled WGS sequence"/>
</dbReference>
<evidence type="ECO:0000256" key="4">
    <source>
        <dbReference type="ARBA" id="ARBA00023136"/>
    </source>
</evidence>
<dbReference type="InterPro" id="IPR051706">
    <property type="entry name" value="Glycosyltransferase_domain"/>
</dbReference>
<organism evidence="6 7">
    <name type="scientific">Talaromyces atroroseus</name>
    <dbReference type="NCBI Taxonomy" id="1441469"/>
    <lineage>
        <taxon>Eukaryota</taxon>
        <taxon>Fungi</taxon>
        <taxon>Dikarya</taxon>
        <taxon>Ascomycota</taxon>
        <taxon>Pezizomycotina</taxon>
        <taxon>Eurotiomycetes</taxon>
        <taxon>Eurotiomycetidae</taxon>
        <taxon>Eurotiales</taxon>
        <taxon>Trichocomaceae</taxon>
        <taxon>Talaromyces</taxon>
        <taxon>Talaromyces sect. Trachyspermi</taxon>
    </lineage>
</organism>